<evidence type="ECO:0000313" key="6">
    <source>
        <dbReference type="Proteomes" id="UP000016511"/>
    </source>
</evidence>
<keyword evidence="3" id="KW-0804">Transcription</keyword>
<sequence>MCRRPKFPVFLNHLSSRVITYGDCIPSLVLESPGQGGVALLSNEQKAKPLLTNREREVFELLVLDKTTREIAQQLFISEKTVRNHISNVMQKLNVKGRSQAVVELVRLGELKI</sequence>
<dbReference type="eggNOG" id="COG2197">
    <property type="taxonomic scope" value="Bacteria"/>
</dbReference>
<dbReference type="PATRIC" id="fig|649747.3.peg.304"/>
<dbReference type="GO" id="GO:0006355">
    <property type="term" value="P:regulation of DNA-templated transcription"/>
    <property type="evidence" value="ECO:0007669"/>
    <property type="project" value="InterPro"/>
</dbReference>
<dbReference type="STRING" id="649747.HMPREF0083_00334"/>
<dbReference type="EMBL" id="AWSJ01000034">
    <property type="protein sequence ID" value="ERI11533.1"/>
    <property type="molecule type" value="Genomic_DNA"/>
</dbReference>
<organism evidence="5 6">
    <name type="scientific">Aneurinibacillus aneurinilyticus ATCC 12856</name>
    <dbReference type="NCBI Taxonomy" id="649747"/>
    <lineage>
        <taxon>Bacteria</taxon>
        <taxon>Bacillati</taxon>
        <taxon>Bacillota</taxon>
        <taxon>Bacilli</taxon>
        <taxon>Bacillales</taxon>
        <taxon>Paenibacillaceae</taxon>
        <taxon>Aneurinibacillus group</taxon>
        <taxon>Aneurinibacillus</taxon>
    </lineage>
</organism>
<dbReference type="InterPro" id="IPR016032">
    <property type="entry name" value="Sig_transdc_resp-reg_C-effctor"/>
</dbReference>
<dbReference type="PRINTS" id="PR00038">
    <property type="entry name" value="HTHLUXR"/>
</dbReference>
<dbReference type="PROSITE" id="PS50043">
    <property type="entry name" value="HTH_LUXR_2"/>
    <property type="match status" value="1"/>
</dbReference>
<dbReference type="PANTHER" id="PTHR44688">
    <property type="entry name" value="DNA-BINDING TRANSCRIPTIONAL ACTIVATOR DEVR_DOSR"/>
    <property type="match status" value="1"/>
</dbReference>
<dbReference type="Proteomes" id="UP000016511">
    <property type="component" value="Unassembled WGS sequence"/>
</dbReference>
<name>U1XAF0_ANEAE</name>
<dbReference type="PROSITE" id="PS00622">
    <property type="entry name" value="HTH_LUXR_1"/>
    <property type="match status" value="1"/>
</dbReference>
<reference evidence="5 6" key="1">
    <citation type="submission" date="2013-08" db="EMBL/GenBank/DDBJ databases">
        <authorList>
            <person name="Weinstock G."/>
            <person name="Sodergren E."/>
            <person name="Wylie T."/>
            <person name="Fulton L."/>
            <person name="Fulton R."/>
            <person name="Fronick C."/>
            <person name="O'Laughlin M."/>
            <person name="Godfrey J."/>
            <person name="Miner T."/>
            <person name="Herter B."/>
            <person name="Appelbaum E."/>
            <person name="Cordes M."/>
            <person name="Lek S."/>
            <person name="Wollam A."/>
            <person name="Pepin K.H."/>
            <person name="Palsikar V.B."/>
            <person name="Mitreva M."/>
            <person name="Wilson R.K."/>
        </authorList>
    </citation>
    <scope>NUCLEOTIDE SEQUENCE [LARGE SCALE GENOMIC DNA]</scope>
    <source>
        <strain evidence="5 6">ATCC 12856</strain>
    </source>
</reference>
<dbReference type="SUPFAM" id="SSF46894">
    <property type="entry name" value="C-terminal effector domain of the bipartite response regulators"/>
    <property type="match status" value="1"/>
</dbReference>
<proteinExistence type="predicted"/>
<keyword evidence="1" id="KW-0805">Transcription regulation</keyword>
<evidence type="ECO:0000256" key="2">
    <source>
        <dbReference type="ARBA" id="ARBA00023125"/>
    </source>
</evidence>
<keyword evidence="6" id="KW-1185">Reference proteome</keyword>
<dbReference type="GO" id="GO:0003677">
    <property type="term" value="F:DNA binding"/>
    <property type="evidence" value="ECO:0007669"/>
    <property type="project" value="UniProtKB-KW"/>
</dbReference>
<keyword evidence="2" id="KW-0238">DNA-binding</keyword>
<dbReference type="CDD" id="cd06170">
    <property type="entry name" value="LuxR_C_like"/>
    <property type="match status" value="1"/>
</dbReference>
<comment type="caution">
    <text evidence="5">The sequence shown here is derived from an EMBL/GenBank/DDBJ whole genome shotgun (WGS) entry which is preliminary data.</text>
</comment>
<gene>
    <name evidence="5" type="ORF">HMPREF0083_00334</name>
</gene>
<dbReference type="PANTHER" id="PTHR44688:SF16">
    <property type="entry name" value="DNA-BINDING TRANSCRIPTIONAL ACTIVATOR DEVR_DOSR"/>
    <property type="match status" value="1"/>
</dbReference>
<dbReference type="Gene3D" id="1.10.10.10">
    <property type="entry name" value="Winged helix-like DNA-binding domain superfamily/Winged helix DNA-binding domain"/>
    <property type="match status" value="1"/>
</dbReference>
<dbReference type="InterPro" id="IPR000792">
    <property type="entry name" value="Tscrpt_reg_LuxR_C"/>
</dbReference>
<protein>
    <submittedName>
        <fullName evidence="5">Transcriptional regulator, LuxR family</fullName>
    </submittedName>
</protein>
<evidence type="ECO:0000259" key="4">
    <source>
        <dbReference type="PROSITE" id="PS50043"/>
    </source>
</evidence>
<evidence type="ECO:0000256" key="3">
    <source>
        <dbReference type="ARBA" id="ARBA00023163"/>
    </source>
</evidence>
<feature type="domain" description="HTH luxR-type" evidence="4">
    <location>
        <begin position="44"/>
        <end position="109"/>
    </location>
</feature>
<dbReference type="HOGENOM" id="CLU_2128271_0_0_9"/>
<accession>U1XAF0</accession>
<evidence type="ECO:0000313" key="5">
    <source>
        <dbReference type="EMBL" id="ERI11533.1"/>
    </source>
</evidence>
<dbReference type="Pfam" id="PF00196">
    <property type="entry name" value="GerE"/>
    <property type="match status" value="1"/>
</dbReference>
<evidence type="ECO:0000256" key="1">
    <source>
        <dbReference type="ARBA" id="ARBA00023015"/>
    </source>
</evidence>
<dbReference type="AlphaFoldDB" id="U1XAF0"/>
<dbReference type="SMART" id="SM00421">
    <property type="entry name" value="HTH_LUXR"/>
    <property type="match status" value="1"/>
</dbReference>
<dbReference type="InterPro" id="IPR036388">
    <property type="entry name" value="WH-like_DNA-bd_sf"/>
</dbReference>